<proteinExistence type="inferred from homology"/>
<dbReference type="GO" id="GO:0015105">
    <property type="term" value="F:arsenite transmembrane transporter activity"/>
    <property type="evidence" value="ECO:0007669"/>
    <property type="project" value="InterPro"/>
</dbReference>
<evidence type="ECO:0000256" key="3">
    <source>
        <dbReference type="ARBA" id="ARBA00022448"/>
    </source>
</evidence>
<dbReference type="RefSeq" id="WP_133682998.1">
    <property type="nucleotide sequence ID" value="NZ_SNZP01000014.1"/>
</dbReference>
<keyword evidence="5 8" id="KW-0812">Transmembrane</keyword>
<evidence type="ECO:0000256" key="7">
    <source>
        <dbReference type="ARBA" id="ARBA00023136"/>
    </source>
</evidence>
<dbReference type="EMBL" id="SNZP01000014">
    <property type="protein sequence ID" value="TDR73270.1"/>
    <property type="molecule type" value="Genomic_DNA"/>
</dbReference>
<feature type="transmembrane region" description="Helical" evidence="8">
    <location>
        <begin position="140"/>
        <end position="158"/>
    </location>
</feature>
<dbReference type="InterPro" id="IPR000802">
    <property type="entry name" value="Arsenical_pump_ArsB"/>
</dbReference>
<accession>A0A4R7AYW0</accession>
<keyword evidence="6 8" id="KW-1133">Transmembrane helix</keyword>
<name>A0A4R7AYW0_9NEIS</name>
<gene>
    <name evidence="10" type="ORF">DFP86_11431</name>
</gene>
<keyword evidence="3" id="KW-0813">Transport</keyword>
<evidence type="ECO:0000256" key="1">
    <source>
        <dbReference type="ARBA" id="ARBA00004651"/>
    </source>
</evidence>
<feature type="transmembrane region" description="Helical" evidence="8">
    <location>
        <begin position="65"/>
        <end position="86"/>
    </location>
</feature>
<evidence type="ECO:0000259" key="9">
    <source>
        <dbReference type="Pfam" id="PF03600"/>
    </source>
</evidence>
<dbReference type="PRINTS" id="PR00758">
    <property type="entry name" value="ARSENICPUMP"/>
</dbReference>
<evidence type="ECO:0000256" key="4">
    <source>
        <dbReference type="ARBA" id="ARBA00022475"/>
    </source>
</evidence>
<dbReference type="PANTHER" id="PTHR43302">
    <property type="entry name" value="TRANSPORTER ARSB-RELATED"/>
    <property type="match status" value="1"/>
</dbReference>
<comment type="subcellular location">
    <subcellularLocation>
        <location evidence="1">Cell membrane</location>
        <topology evidence="1">Multi-pass membrane protein</topology>
    </subcellularLocation>
</comment>
<dbReference type="OrthoDB" id="3177666at2"/>
<feature type="domain" description="Citrate transporter-like" evidence="9">
    <location>
        <begin position="20"/>
        <end position="357"/>
    </location>
</feature>
<comment type="caution">
    <text evidence="10">The sequence shown here is derived from an EMBL/GenBank/DDBJ whole genome shotgun (WGS) entry which is preliminary data.</text>
</comment>
<evidence type="ECO:0000256" key="6">
    <source>
        <dbReference type="ARBA" id="ARBA00022989"/>
    </source>
</evidence>
<feature type="transmembrane region" description="Helical" evidence="8">
    <location>
        <begin position="98"/>
        <end position="128"/>
    </location>
</feature>
<dbReference type="CDD" id="cd01117">
    <property type="entry name" value="YbiR_permease"/>
    <property type="match status" value="1"/>
</dbReference>
<protein>
    <submittedName>
        <fullName evidence="10">YbiR family transporter</fullName>
    </submittedName>
</protein>
<evidence type="ECO:0000256" key="5">
    <source>
        <dbReference type="ARBA" id="ARBA00022692"/>
    </source>
</evidence>
<evidence type="ECO:0000313" key="10">
    <source>
        <dbReference type="EMBL" id="TDR73270.1"/>
    </source>
</evidence>
<feature type="transmembrane region" description="Helical" evidence="8">
    <location>
        <begin position="36"/>
        <end position="59"/>
    </location>
</feature>
<dbReference type="Pfam" id="PF03600">
    <property type="entry name" value="CitMHS"/>
    <property type="match status" value="1"/>
</dbReference>
<dbReference type="InterPro" id="IPR004680">
    <property type="entry name" value="Cit_transptr-like_dom"/>
</dbReference>
<dbReference type="AlphaFoldDB" id="A0A4R7AYW0"/>
<feature type="transmembrane region" description="Helical" evidence="8">
    <location>
        <begin position="229"/>
        <end position="259"/>
    </location>
</feature>
<evidence type="ECO:0000313" key="11">
    <source>
        <dbReference type="Proteomes" id="UP000295611"/>
    </source>
</evidence>
<sequence>MPHNPTDVAAILIFLFTYLVVAIGRLPKLQLDRAGAAVLGASLMVAFGVMSLAEAWRAIDFETLLLLLGMMILVANLRLSGFFALVNRWAVERARHPLALLIAVTLVSGVLSAFLVNDMVCLVLTPLVLDMVLLLGRNPVPYLLAVAMGSNIGSVATLTGNPQNIIVGSLSHIPYPLFFARLAPVALMGLALCVLVIGLAFRREFASGGFAPVEAQPVRFHGVLVVKSLLATLVLVVSLFAGAPAAGVAMLIGSLLLLTRRVKAHKVYREVDGPLLMLFGGLFVVVAGLEKTVMSPALLAQAGHWPLGHVPLLSIVTAVLSNIVSNVPAVLVLKPFIEPLANAQQAWLTVAMASTLAGNFTLVGSVANLIVAHRARARGVDIGFWRYFLVGAPLTVLTILCGAWWLS</sequence>
<feature type="transmembrane region" description="Helical" evidence="8">
    <location>
        <begin position="345"/>
        <end position="372"/>
    </location>
</feature>
<keyword evidence="4" id="KW-1003">Cell membrane</keyword>
<dbReference type="GO" id="GO:0005886">
    <property type="term" value="C:plasma membrane"/>
    <property type="evidence" value="ECO:0007669"/>
    <property type="project" value="UniProtKB-SubCell"/>
</dbReference>
<keyword evidence="7 8" id="KW-0472">Membrane</keyword>
<evidence type="ECO:0000256" key="8">
    <source>
        <dbReference type="SAM" id="Phobius"/>
    </source>
</evidence>
<keyword evidence="11" id="KW-1185">Reference proteome</keyword>
<reference evidence="10 11" key="1">
    <citation type="submission" date="2019-03" db="EMBL/GenBank/DDBJ databases">
        <title>Genomic Encyclopedia of Type Strains, Phase III (KMG-III): the genomes of soil and plant-associated and newly described type strains.</title>
        <authorList>
            <person name="Whitman W."/>
        </authorList>
    </citation>
    <scope>NUCLEOTIDE SEQUENCE [LARGE SCALE GENOMIC DNA]</scope>
    <source>
        <strain evidence="10 11">CECT 8976</strain>
    </source>
</reference>
<feature type="transmembrane region" description="Helical" evidence="8">
    <location>
        <begin position="384"/>
        <end position="406"/>
    </location>
</feature>
<dbReference type="PANTHER" id="PTHR43302:SF5">
    <property type="entry name" value="TRANSPORTER ARSB-RELATED"/>
    <property type="match status" value="1"/>
</dbReference>
<comment type="similarity">
    <text evidence="2">Belongs to the CitM (TC 2.A.11) transporter family.</text>
</comment>
<dbReference type="Proteomes" id="UP000295611">
    <property type="component" value="Unassembled WGS sequence"/>
</dbReference>
<organism evidence="10 11">
    <name type="scientific">Paludibacterium purpuratum</name>
    <dbReference type="NCBI Taxonomy" id="1144873"/>
    <lineage>
        <taxon>Bacteria</taxon>
        <taxon>Pseudomonadati</taxon>
        <taxon>Pseudomonadota</taxon>
        <taxon>Betaproteobacteria</taxon>
        <taxon>Neisseriales</taxon>
        <taxon>Chromobacteriaceae</taxon>
        <taxon>Paludibacterium</taxon>
    </lineage>
</organism>
<feature type="transmembrane region" description="Helical" evidence="8">
    <location>
        <begin position="6"/>
        <end position="24"/>
    </location>
</feature>
<evidence type="ECO:0000256" key="2">
    <source>
        <dbReference type="ARBA" id="ARBA00009843"/>
    </source>
</evidence>
<feature type="transmembrane region" description="Helical" evidence="8">
    <location>
        <begin position="178"/>
        <end position="201"/>
    </location>
</feature>
<feature type="transmembrane region" description="Helical" evidence="8">
    <location>
        <begin position="271"/>
        <end position="289"/>
    </location>
</feature>